<gene>
    <name evidence="1" type="ORF">OUZ56_001486</name>
</gene>
<comment type="caution">
    <text evidence="1">The sequence shown here is derived from an EMBL/GenBank/DDBJ whole genome shotgun (WGS) entry which is preliminary data.</text>
</comment>
<evidence type="ECO:0000313" key="1">
    <source>
        <dbReference type="EMBL" id="KAK4019467.1"/>
    </source>
</evidence>
<dbReference type="Proteomes" id="UP001234178">
    <property type="component" value="Unassembled WGS sequence"/>
</dbReference>
<sequence>MEDPLRKCRHLSEEIQKNSKVDHVTSEDAYSQESLSVFKLYFWLTVYSYCQEARGEPLLP</sequence>
<name>A0ABR0A2U1_9CRUS</name>
<keyword evidence="2" id="KW-1185">Reference proteome</keyword>
<accession>A0ABR0A2U1</accession>
<evidence type="ECO:0000313" key="2">
    <source>
        <dbReference type="Proteomes" id="UP001234178"/>
    </source>
</evidence>
<proteinExistence type="predicted"/>
<protein>
    <submittedName>
        <fullName evidence="1">Uncharacterized protein</fullName>
    </submittedName>
</protein>
<reference evidence="1 2" key="1">
    <citation type="journal article" date="2023" name="Nucleic Acids Res.">
        <title>The hologenome of Daphnia magna reveals possible DNA methylation and microbiome-mediated evolution of the host genome.</title>
        <authorList>
            <person name="Chaturvedi A."/>
            <person name="Li X."/>
            <person name="Dhandapani V."/>
            <person name="Marshall H."/>
            <person name="Kissane S."/>
            <person name="Cuenca-Cambronero M."/>
            <person name="Asole G."/>
            <person name="Calvet F."/>
            <person name="Ruiz-Romero M."/>
            <person name="Marangio P."/>
            <person name="Guigo R."/>
            <person name="Rago D."/>
            <person name="Mirbahai L."/>
            <person name="Eastwood N."/>
            <person name="Colbourne J.K."/>
            <person name="Zhou J."/>
            <person name="Mallon E."/>
            <person name="Orsini L."/>
        </authorList>
    </citation>
    <scope>NUCLEOTIDE SEQUENCE [LARGE SCALE GENOMIC DNA]</scope>
    <source>
        <strain evidence="1">LRV0_1</strain>
    </source>
</reference>
<organism evidence="1 2">
    <name type="scientific">Daphnia magna</name>
    <dbReference type="NCBI Taxonomy" id="35525"/>
    <lineage>
        <taxon>Eukaryota</taxon>
        <taxon>Metazoa</taxon>
        <taxon>Ecdysozoa</taxon>
        <taxon>Arthropoda</taxon>
        <taxon>Crustacea</taxon>
        <taxon>Branchiopoda</taxon>
        <taxon>Diplostraca</taxon>
        <taxon>Cladocera</taxon>
        <taxon>Anomopoda</taxon>
        <taxon>Daphniidae</taxon>
        <taxon>Daphnia</taxon>
    </lineage>
</organism>
<dbReference type="EMBL" id="JAOYFB010000036">
    <property type="protein sequence ID" value="KAK4019467.1"/>
    <property type="molecule type" value="Genomic_DNA"/>
</dbReference>